<dbReference type="InterPro" id="IPR037445">
    <property type="entry name" value="MAGE"/>
</dbReference>
<evidence type="ECO:0000259" key="2">
    <source>
        <dbReference type="PROSITE" id="PS50838"/>
    </source>
</evidence>
<feature type="domain" description="MAGE" evidence="2">
    <location>
        <begin position="165"/>
        <end position="370"/>
    </location>
</feature>
<dbReference type="PANTHER" id="PTHR11736">
    <property type="entry name" value="MELANOMA-ASSOCIATED ANTIGEN MAGE ANTIGEN"/>
    <property type="match status" value="1"/>
</dbReference>
<feature type="compositionally biased region" description="Low complexity" evidence="1">
    <location>
        <begin position="25"/>
        <end position="34"/>
    </location>
</feature>
<feature type="compositionally biased region" description="Polar residues" evidence="1">
    <location>
        <begin position="35"/>
        <end position="44"/>
    </location>
</feature>
<feature type="region of interest" description="Disordered" evidence="1">
    <location>
        <begin position="1"/>
        <end position="162"/>
    </location>
</feature>
<reference evidence="3" key="1">
    <citation type="submission" date="2020-08" db="EMBL/GenBank/DDBJ databases">
        <title>Multicomponent nature underlies the extraordinary mechanical properties of spider dragline silk.</title>
        <authorList>
            <person name="Kono N."/>
            <person name="Nakamura H."/>
            <person name="Mori M."/>
            <person name="Yoshida Y."/>
            <person name="Ohtoshi R."/>
            <person name="Malay A.D."/>
            <person name="Moran D.A.P."/>
            <person name="Tomita M."/>
            <person name="Numata K."/>
            <person name="Arakawa K."/>
        </authorList>
    </citation>
    <scope>NUCLEOTIDE SEQUENCE</scope>
</reference>
<organism evidence="3 4">
    <name type="scientific">Nephila pilipes</name>
    <name type="common">Giant wood spider</name>
    <name type="synonym">Nephila maculata</name>
    <dbReference type="NCBI Taxonomy" id="299642"/>
    <lineage>
        <taxon>Eukaryota</taxon>
        <taxon>Metazoa</taxon>
        <taxon>Ecdysozoa</taxon>
        <taxon>Arthropoda</taxon>
        <taxon>Chelicerata</taxon>
        <taxon>Arachnida</taxon>
        <taxon>Araneae</taxon>
        <taxon>Araneomorphae</taxon>
        <taxon>Entelegynae</taxon>
        <taxon>Araneoidea</taxon>
        <taxon>Nephilidae</taxon>
        <taxon>Nephila</taxon>
    </lineage>
</organism>
<evidence type="ECO:0000313" key="4">
    <source>
        <dbReference type="Proteomes" id="UP000887013"/>
    </source>
</evidence>
<dbReference type="AlphaFoldDB" id="A0A8X6UKS5"/>
<name>A0A8X6UKS5_NEPPI</name>
<protein>
    <submittedName>
        <fullName evidence="3">Melanoma-associated antigen D4</fullName>
    </submittedName>
</protein>
<dbReference type="SMART" id="SM01373">
    <property type="entry name" value="MAGE"/>
    <property type="match status" value="1"/>
</dbReference>
<dbReference type="PANTHER" id="PTHR11736:SF14">
    <property type="entry name" value="NSE3 HOMOLOG, SMC5-SMC6 COMPLEX COMPONENT"/>
    <property type="match status" value="1"/>
</dbReference>
<dbReference type="GO" id="GO:0005634">
    <property type="term" value="C:nucleus"/>
    <property type="evidence" value="ECO:0007669"/>
    <property type="project" value="TreeGrafter"/>
</dbReference>
<evidence type="ECO:0000256" key="1">
    <source>
        <dbReference type="SAM" id="MobiDB-lite"/>
    </source>
</evidence>
<dbReference type="Proteomes" id="UP000887013">
    <property type="component" value="Unassembled WGS sequence"/>
</dbReference>
<feature type="compositionally biased region" description="Basic and acidic residues" evidence="1">
    <location>
        <begin position="370"/>
        <end position="382"/>
    </location>
</feature>
<dbReference type="OrthoDB" id="205198at2759"/>
<feature type="compositionally biased region" description="Polar residues" evidence="1">
    <location>
        <begin position="75"/>
        <end position="92"/>
    </location>
</feature>
<dbReference type="Pfam" id="PF01454">
    <property type="entry name" value="MAGE"/>
    <property type="match status" value="1"/>
</dbReference>
<feature type="compositionally biased region" description="Basic and acidic residues" evidence="1">
    <location>
        <begin position="144"/>
        <end position="155"/>
    </location>
</feature>
<accession>A0A8X6UKS5</accession>
<proteinExistence type="predicted"/>
<dbReference type="InterPro" id="IPR002190">
    <property type="entry name" value="MHD_dom"/>
</dbReference>
<gene>
    <name evidence="3" type="primary">MAGED4</name>
    <name evidence="3" type="ORF">NPIL_126531</name>
</gene>
<dbReference type="PROSITE" id="PS50838">
    <property type="entry name" value="MAGE"/>
    <property type="match status" value="1"/>
</dbReference>
<dbReference type="EMBL" id="BMAW01031226">
    <property type="protein sequence ID" value="GFU20202.1"/>
    <property type="molecule type" value="Genomic_DNA"/>
</dbReference>
<feature type="region of interest" description="Disordered" evidence="1">
    <location>
        <begin position="358"/>
        <end position="382"/>
    </location>
</feature>
<sequence>MAARETTSRRTRKSINSVEEKVNKTSSSSISTTSVPSRNQARKSTGTRRIISNSERLNESNESESNKRRSSRISQNTTAFISQANSSNVLDSQDSDPMRSRRNFLGISQNTTMPISQSDCLVDQDKSDSEIPNEDLQGRKKSKKNIDESKTKSAEKSSQSQEANVTNLANQCVFYILVANRSKKVIKKRDIIQHVFDGRNSHIFPEVLKRAAVSLKKTFGFEIMELKDHKNEYLLVNILNHKYGIQEFSEYSSVEQQQQGFTFYILTLIFMNENSILEEELWKALEPLGIEIKSKKPHPIFGDVTKFVTSTLVKQMYLERNELSKDPPQYELVWGERAKQEVFKEDLLEFACKMMGDTSPEEWTSQFNDAKGKNQELETERD</sequence>
<dbReference type="InterPro" id="IPR041899">
    <property type="entry name" value="MAGE_WH2"/>
</dbReference>
<dbReference type="InterPro" id="IPR041898">
    <property type="entry name" value="MAGE_WH1"/>
</dbReference>
<comment type="caution">
    <text evidence="3">The sequence shown here is derived from an EMBL/GenBank/DDBJ whole genome shotgun (WGS) entry which is preliminary data.</text>
</comment>
<dbReference type="Gene3D" id="1.10.10.1200">
    <property type="entry name" value="MAGE homology domain, winged helix WH1 motif"/>
    <property type="match status" value="1"/>
</dbReference>
<dbReference type="FunFam" id="1.10.10.1210:FF:000001">
    <property type="entry name" value="melanoma-associated antigen D1"/>
    <property type="match status" value="1"/>
</dbReference>
<feature type="compositionally biased region" description="Polar residues" evidence="1">
    <location>
        <begin position="106"/>
        <end position="119"/>
    </location>
</feature>
<dbReference type="Gene3D" id="1.10.10.1210">
    <property type="entry name" value="MAGE homology domain, winged helix WH2 motif"/>
    <property type="match status" value="1"/>
</dbReference>
<keyword evidence="4" id="KW-1185">Reference proteome</keyword>
<feature type="compositionally biased region" description="Basic and acidic residues" evidence="1">
    <location>
        <begin position="56"/>
        <end position="67"/>
    </location>
</feature>
<evidence type="ECO:0000313" key="3">
    <source>
        <dbReference type="EMBL" id="GFU20202.1"/>
    </source>
</evidence>